<evidence type="ECO:0000256" key="2">
    <source>
        <dbReference type="SAM" id="MobiDB-lite"/>
    </source>
</evidence>
<evidence type="ECO:0000313" key="4">
    <source>
        <dbReference type="Proteomes" id="UP000438429"/>
    </source>
</evidence>
<dbReference type="AlphaFoldDB" id="A0A6A4S123"/>
<sequence>MFSACAMKYASTEQVACESGDTTAAAQTPATLIGRLKYSTCHSCCNSFAKAEKKEKKRRRREEEEEKKKKKKKKWTCDVSGVSSSELPFGPLPDVSMCSQRQDEDGERKGKSRLSRRFFLQKFVVYKQSFYPETELRRSTSRFNVNTSLSFENTRGIKRGKEIDYMGTSMSPQNIMNGFHSFLIPNPQLTGA</sequence>
<organism evidence="3 4">
    <name type="scientific">Scophthalmus maximus</name>
    <name type="common">Turbot</name>
    <name type="synonym">Psetta maxima</name>
    <dbReference type="NCBI Taxonomy" id="52904"/>
    <lineage>
        <taxon>Eukaryota</taxon>
        <taxon>Metazoa</taxon>
        <taxon>Chordata</taxon>
        <taxon>Craniata</taxon>
        <taxon>Vertebrata</taxon>
        <taxon>Euteleostomi</taxon>
        <taxon>Actinopterygii</taxon>
        <taxon>Neopterygii</taxon>
        <taxon>Teleostei</taxon>
        <taxon>Neoteleostei</taxon>
        <taxon>Acanthomorphata</taxon>
        <taxon>Carangaria</taxon>
        <taxon>Pleuronectiformes</taxon>
        <taxon>Pleuronectoidei</taxon>
        <taxon>Scophthalmidae</taxon>
        <taxon>Scophthalmus</taxon>
    </lineage>
</organism>
<feature type="coiled-coil region" evidence="1">
    <location>
        <begin position="46"/>
        <end position="74"/>
    </location>
</feature>
<dbReference type="Proteomes" id="UP000438429">
    <property type="component" value="Unassembled WGS sequence"/>
</dbReference>
<evidence type="ECO:0000313" key="3">
    <source>
        <dbReference type="EMBL" id="KAF0025838.1"/>
    </source>
</evidence>
<feature type="region of interest" description="Disordered" evidence="2">
    <location>
        <begin position="86"/>
        <end position="111"/>
    </location>
</feature>
<reference evidence="3 4" key="1">
    <citation type="submission" date="2019-06" db="EMBL/GenBank/DDBJ databases">
        <title>Draft genomes of female and male turbot (Scophthalmus maximus).</title>
        <authorList>
            <person name="Xu H."/>
            <person name="Xu X.-W."/>
            <person name="Shao C."/>
            <person name="Chen S."/>
        </authorList>
    </citation>
    <scope>NUCLEOTIDE SEQUENCE [LARGE SCALE GENOMIC DNA]</scope>
    <source>
        <strain evidence="3">Ysfricsl-2016a</strain>
        <tissue evidence="3">Blood</tissue>
    </source>
</reference>
<name>A0A6A4S123_SCOMX</name>
<keyword evidence="1" id="KW-0175">Coiled coil</keyword>
<accession>A0A6A4S123</accession>
<proteinExistence type="predicted"/>
<comment type="caution">
    <text evidence="3">The sequence shown here is derived from an EMBL/GenBank/DDBJ whole genome shotgun (WGS) entry which is preliminary data.</text>
</comment>
<protein>
    <submittedName>
        <fullName evidence="3">Uncharacterized protein</fullName>
    </submittedName>
</protein>
<gene>
    <name evidence="3" type="ORF">F2P81_022719</name>
</gene>
<evidence type="ECO:0000256" key="1">
    <source>
        <dbReference type="SAM" id="Coils"/>
    </source>
</evidence>
<dbReference type="EMBL" id="VEVO01000020">
    <property type="protein sequence ID" value="KAF0025838.1"/>
    <property type="molecule type" value="Genomic_DNA"/>
</dbReference>